<name>A0A6P1MEA2_9FIRM</name>
<evidence type="ECO:0000313" key="4">
    <source>
        <dbReference type="EMBL" id="QHI71463.1"/>
    </source>
</evidence>
<dbReference type="AlphaFoldDB" id="A0A6P1MEA2"/>
<keyword evidence="3" id="KW-1133">Transmembrane helix</keyword>
<evidence type="ECO:0000313" key="5">
    <source>
        <dbReference type="Proteomes" id="UP000463883"/>
    </source>
</evidence>
<feature type="compositionally biased region" description="Basic and acidic residues" evidence="2">
    <location>
        <begin position="527"/>
        <end position="542"/>
    </location>
</feature>
<proteinExistence type="predicted"/>
<keyword evidence="1" id="KW-0175">Coiled coil</keyword>
<evidence type="ECO:0000256" key="3">
    <source>
        <dbReference type="SAM" id="Phobius"/>
    </source>
</evidence>
<dbReference type="EMBL" id="CP047591">
    <property type="protein sequence ID" value="QHI71463.1"/>
    <property type="molecule type" value="Genomic_DNA"/>
</dbReference>
<sequence length="640" mass="68578">MPQQSGDSGIKVSEKTIKQLDQIIAKVNKLKNKTITTTVNVKDKITKTLNEVIVKANKLKNKTITTTVNVKDRISKTLGEVILKINKLKNKTITTTVNVKGKISKTLSQVTSDIKNIKNKYKNTTSDDKDGEKKGNSKSAFGKVKGFIKDHAGDVAGFAKESISAAQAQQATELSFANTLKLKNKATKEQIDSILKLTSAQQQNGVVSDEVQMAGAQQLASYAGNTKNIKSLIPAMNNLLVAQKGLNGTSDDAVEVADLMGEGLNGQTEGLKAAGLAFSEAEGRVIRYGTKEERAAMLAKIISNNVGEANAKIAGTDVGAIQRAQNLFGDLKEQIGTMLLPYLAKFAKWFSDNQPMIKGVIDSIAKAIVTGIEKVSTFFQNIAQFISKHQDGIIFVIGFIGAIAGLIGIINLVAAVITTVITIMGILTVAQSLFNLTLLGCPIIWIIVGIGLLIAAIVGLIVYWDKIKAAAASLGKALFSKFKNIKDSVVGFFKNMASGIREHWGAIIEFLRHPIKGVTKLIQEYDESSKGTGEKGHKETKGKQGTNAEPHSGTVQKGTKAHKALGTSYWKGGLTYINERGGEIVDLPNGSRVIPADKSERMMNSGSVSIGNIYITTKGVTANEVVNEIVPKLKLALANL</sequence>
<keyword evidence="5" id="KW-1185">Reference proteome</keyword>
<dbReference type="Proteomes" id="UP000463883">
    <property type="component" value="Chromosome"/>
</dbReference>
<feature type="coiled-coil region" evidence="1">
    <location>
        <begin position="13"/>
        <end position="62"/>
    </location>
</feature>
<gene>
    <name evidence="4" type="ORF">Ami3637_02885</name>
</gene>
<feature type="region of interest" description="Disordered" evidence="2">
    <location>
        <begin position="526"/>
        <end position="559"/>
    </location>
</feature>
<dbReference type="RefSeq" id="WP_162361238.1">
    <property type="nucleotide sequence ID" value="NZ_CP047591.1"/>
</dbReference>
<protein>
    <recommendedName>
        <fullName evidence="6">Phage tail tape measure protein</fullName>
    </recommendedName>
</protein>
<keyword evidence="3" id="KW-0812">Transmembrane</keyword>
<feature type="transmembrane region" description="Helical" evidence="3">
    <location>
        <begin position="443"/>
        <end position="464"/>
    </location>
</feature>
<dbReference type="KEGG" id="amic:Ami3637_02885"/>
<evidence type="ECO:0000256" key="1">
    <source>
        <dbReference type="SAM" id="Coils"/>
    </source>
</evidence>
<evidence type="ECO:0000256" key="2">
    <source>
        <dbReference type="SAM" id="MobiDB-lite"/>
    </source>
</evidence>
<evidence type="ECO:0008006" key="6">
    <source>
        <dbReference type="Google" id="ProtNLM"/>
    </source>
</evidence>
<organism evidence="4 5">
    <name type="scientific">Aminipila terrae</name>
    <dbReference type="NCBI Taxonomy" id="2697030"/>
    <lineage>
        <taxon>Bacteria</taxon>
        <taxon>Bacillati</taxon>
        <taxon>Bacillota</taxon>
        <taxon>Clostridia</taxon>
        <taxon>Peptostreptococcales</taxon>
        <taxon>Anaerovoracaceae</taxon>
        <taxon>Aminipila</taxon>
    </lineage>
</organism>
<feature type="transmembrane region" description="Helical" evidence="3">
    <location>
        <begin position="393"/>
        <end position="423"/>
    </location>
</feature>
<accession>A0A6P1MEA2</accession>
<feature type="compositionally biased region" description="Polar residues" evidence="2">
    <location>
        <begin position="547"/>
        <end position="557"/>
    </location>
</feature>
<reference evidence="4 5" key="1">
    <citation type="submission" date="2020-01" db="EMBL/GenBank/DDBJ databases">
        <title>Genomic analysis of Aminipila sp. CBA3637.</title>
        <authorList>
            <person name="Kim Y.B."/>
            <person name="Roh S.W."/>
        </authorList>
    </citation>
    <scope>NUCLEOTIDE SEQUENCE [LARGE SCALE GENOMIC DNA]</scope>
    <source>
        <strain evidence="4 5">CBA3637</strain>
    </source>
</reference>
<keyword evidence="3" id="KW-0472">Membrane</keyword>